<evidence type="ECO:0000259" key="6">
    <source>
        <dbReference type="PROSITE" id="PS51007"/>
    </source>
</evidence>
<evidence type="ECO:0000313" key="8">
    <source>
        <dbReference type="Proteomes" id="UP000769766"/>
    </source>
</evidence>
<dbReference type="Proteomes" id="UP000769766">
    <property type="component" value="Unassembled WGS sequence"/>
</dbReference>
<proteinExistence type="predicted"/>
<evidence type="ECO:0000256" key="3">
    <source>
        <dbReference type="ARBA" id="ARBA00023004"/>
    </source>
</evidence>
<keyword evidence="2 4" id="KW-0479">Metal-binding</keyword>
<protein>
    <submittedName>
        <fullName evidence="7">Cytochrome c</fullName>
    </submittedName>
</protein>
<dbReference type="PROSITE" id="PS51007">
    <property type="entry name" value="CYTC"/>
    <property type="match status" value="1"/>
</dbReference>
<accession>A0A932FZJ3</accession>
<keyword evidence="3 4" id="KW-0408">Iron</keyword>
<dbReference type="Pfam" id="PF00034">
    <property type="entry name" value="Cytochrom_C"/>
    <property type="match status" value="1"/>
</dbReference>
<sequence length="137" mass="14793">MSLRSLSTPARIVLASLCLATASLVLAQQGDAAKGKELYQEACIFCHGKSGKGDGPVAPRLRVKPQDHTNDKTMSALTDQHLFEAIQGGGTVFKKSPYMPPFGTMSNPTGRALSDQEIWDLVAYIRTLHRPPQSSNP</sequence>
<dbReference type="GO" id="GO:0020037">
    <property type="term" value="F:heme binding"/>
    <property type="evidence" value="ECO:0007669"/>
    <property type="project" value="InterPro"/>
</dbReference>
<feature type="domain" description="Cytochrome c" evidence="6">
    <location>
        <begin position="30"/>
        <end position="129"/>
    </location>
</feature>
<evidence type="ECO:0000256" key="2">
    <source>
        <dbReference type="ARBA" id="ARBA00022723"/>
    </source>
</evidence>
<keyword evidence="1 4" id="KW-0349">Heme</keyword>
<feature type="signal peptide" evidence="5">
    <location>
        <begin position="1"/>
        <end position="27"/>
    </location>
</feature>
<gene>
    <name evidence="7" type="ORF">HYY20_01005</name>
</gene>
<comment type="caution">
    <text evidence="7">The sequence shown here is derived from an EMBL/GenBank/DDBJ whole genome shotgun (WGS) entry which is preliminary data.</text>
</comment>
<dbReference type="AlphaFoldDB" id="A0A932FZJ3"/>
<evidence type="ECO:0000256" key="1">
    <source>
        <dbReference type="ARBA" id="ARBA00022617"/>
    </source>
</evidence>
<dbReference type="PANTHER" id="PTHR33751:SF1">
    <property type="entry name" value="CBB3-TYPE CYTOCHROME C OXIDASE SUBUNIT FIXP"/>
    <property type="match status" value="1"/>
</dbReference>
<dbReference type="Gene3D" id="1.10.760.10">
    <property type="entry name" value="Cytochrome c-like domain"/>
    <property type="match status" value="1"/>
</dbReference>
<feature type="chain" id="PRO_5036897320" evidence="5">
    <location>
        <begin position="28"/>
        <end position="137"/>
    </location>
</feature>
<dbReference type="GO" id="GO:0046872">
    <property type="term" value="F:metal ion binding"/>
    <property type="evidence" value="ECO:0007669"/>
    <property type="project" value="UniProtKB-KW"/>
</dbReference>
<dbReference type="PANTHER" id="PTHR33751">
    <property type="entry name" value="CBB3-TYPE CYTOCHROME C OXIDASE SUBUNIT FIXP"/>
    <property type="match status" value="1"/>
</dbReference>
<evidence type="ECO:0000256" key="5">
    <source>
        <dbReference type="SAM" id="SignalP"/>
    </source>
</evidence>
<dbReference type="EMBL" id="JACPRF010000030">
    <property type="protein sequence ID" value="MBI2875440.1"/>
    <property type="molecule type" value="Genomic_DNA"/>
</dbReference>
<keyword evidence="5" id="KW-0732">Signal</keyword>
<reference evidence="7" key="1">
    <citation type="submission" date="2020-07" db="EMBL/GenBank/DDBJ databases">
        <title>Huge and variable diversity of episymbiotic CPR bacteria and DPANN archaea in groundwater ecosystems.</title>
        <authorList>
            <person name="He C.Y."/>
            <person name="Keren R."/>
            <person name="Whittaker M."/>
            <person name="Farag I.F."/>
            <person name="Doudna J."/>
            <person name="Cate J.H.D."/>
            <person name="Banfield J.F."/>
        </authorList>
    </citation>
    <scope>NUCLEOTIDE SEQUENCE</scope>
    <source>
        <strain evidence="7">NC_groundwater_672_Ag_B-0.1um_62_36</strain>
    </source>
</reference>
<dbReference type="InterPro" id="IPR009056">
    <property type="entry name" value="Cyt_c-like_dom"/>
</dbReference>
<dbReference type="SUPFAM" id="SSF46626">
    <property type="entry name" value="Cytochrome c"/>
    <property type="match status" value="1"/>
</dbReference>
<dbReference type="InterPro" id="IPR050597">
    <property type="entry name" value="Cytochrome_c_Oxidase_Subunit"/>
</dbReference>
<evidence type="ECO:0000313" key="7">
    <source>
        <dbReference type="EMBL" id="MBI2875440.1"/>
    </source>
</evidence>
<name>A0A932FZJ3_UNCTE</name>
<dbReference type="GO" id="GO:0009055">
    <property type="term" value="F:electron transfer activity"/>
    <property type="evidence" value="ECO:0007669"/>
    <property type="project" value="InterPro"/>
</dbReference>
<evidence type="ECO:0000256" key="4">
    <source>
        <dbReference type="PROSITE-ProRule" id="PRU00433"/>
    </source>
</evidence>
<dbReference type="InterPro" id="IPR036909">
    <property type="entry name" value="Cyt_c-like_dom_sf"/>
</dbReference>
<organism evidence="7 8">
    <name type="scientific">Tectimicrobiota bacterium</name>
    <dbReference type="NCBI Taxonomy" id="2528274"/>
    <lineage>
        <taxon>Bacteria</taxon>
        <taxon>Pseudomonadati</taxon>
        <taxon>Nitrospinota/Tectimicrobiota group</taxon>
        <taxon>Candidatus Tectimicrobiota</taxon>
    </lineage>
</organism>